<evidence type="ECO:0000256" key="2">
    <source>
        <dbReference type="SAM" id="SignalP"/>
    </source>
</evidence>
<feature type="signal peptide" evidence="2">
    <location>
        <begin position="1"/>
        <end position="15"/>
    </location>
</feature>
<keyword evidence="1" id="KW-0812">Transmembrane</keyword>
<feature type="transmembrane region" description="Helical" evidence="1">
    <location>
        <begin position="72"/>
        <end position="90"/>
    </location>
</feature>
<proteinExistence type="predicted"/>
<name>A0A0A9GQY9_ARUDO</name>
<evidence type="ECO:0000313" key="3">
    <source>
        <dbReference type="EMBL" id="JAE27555.1"/>
    </source>
</evidence>
<dbReference type="EMBL" id="GBRH01170341">
    <property type="protein sequence ID" value="JAE27555.1"/>
    <property type="molecule type" value="Transcribed_RNA"/>
</dbReference>
<sequence>MQALAALLMAPLFLAEKVLSLALLVAFQALVTPSRTLNLKRKLCSKILANLILTPDSVMKLWSKEKGVQYKWTNVSSAMLLFLMTVLVFLF</sequence>
<keyword evidence="2" id="KW-0732">Signal</keyword>
<reference evidence="3" key="2">
    <citation type="journal article" date="2015" name="Data Brief">
        <title>Shoot transcriptome of the giant reed, Arundo donax.</title>
        <authorList>
            <person name="Barrero R.A."/>
            <person name="Guerrero F.D."/>
            <person name="Moolhuijzen P."/>
            <person name="Goolsby J.A."/>
            <person name="Tidwell J."/>
            <person name="Bellgard S.E."/>
            <person name="Bellgard M.I."/>
        </authorList>
    </citation>
    <scope>NUCLEOTIDE SEQUENCE</scope>
    <source>
        <tissue evidence="3">Shoot tissue taken approximately 20 cm above the soil surface</tissue>
    </source>
</reference>
<feature type="chain" id="PRO_5013334422" evidence="2">
    <location>
        <begin position="16"/>
        <end position="91"/>
    </location>
</feature>
<reference evidence="3" key="1">
    <citation type="submission" date="2014-09" db="EMBL/GenBank/DDBJ databases">
        <authorList>
            <person name="Magalhaes I.L.F."/>
            <person name="Oliveira U."/>
            <person name="Santos F.R."/>
            <person name="Vidigal T.H.D.A."/>
            <person name="Brescovit A.D."/>
            <person name="Santos A.J."/>
        </authorList>
    </citation>
    <scope>NUCLEOTIDE SEQUENCE</scope>
    <source>
        <tissue evidence="3">Shoot tissue taken approximately 20 cm above the soil surface</tissue>
    </source>
</reference>
<protein>
    <submittedName>
        <fullName evidence="3">Uncharacterized protein</fullName>
    </submittedName>
</protein>
<keyword evidence="1" id="KW-1133">Transmembrane helix</keyword>
<dbReference type="AlphaFoldDB" id="A0A0A9GQY9"/>
<accession>A0A0A9GQY9</accession>
<evidence type="ECO:0000256" key="1">
    <source>
        <dbReference type="SAM" id="Phobius"/>
    </source>
</evidence>
<organism evidence="3">
    <name type="scientific">Arundo donax</name>
    <name type="common">Giant reed</name>
    <name type="synonym">Donax arundinaceus</name>
    <dbReference type="NCBI Taxonomy" id="35708"/>
    <lineage>
        <taxon>Eukaryota</taxon>
        <taxon>Viridiplantae</taxon>
        <taxon>Streptophyta</taxon>
        <taxon>Embryophyta</taxon>
        <taxon>Tracheophyta</taxon>
        <taxon>Spermatophyta</taxon>
        <taxon>Magnoliopsida</taxon>
        <taxon>Liliopsida</taxon>
        <taxon>Poales</taxon>
        <taxon>Poaceae</taxon>
        <taxon>PACMAD clade</taxon>
        <taxon>Arundinoideae</taxon>
        <taxon>Arundineae</taxon>
        <taxon>Arundo</taxon>
    </lineage>
</organism>
<keyword evidence="1" id="KW-0472">Membrane</keyword>